<accession>A0ACC3A4X6</accession>
<protein>
    <submittedName>
        <fullName evidence="1">Uncharacterized protein</fullName>
    </submittedName>
</protein>
<gene>
    <name evidence="1" type="ORF">H2198_005706</name>
</gene>
<proteinExistence type="predicted"/>
<comment type="caution">
    <text evidence="1">The sequence shown here is derived from an EMBL/GenBank/DDBJ whole genome shotgun (WGS) entry which is preliminary data.</text>
</comment>
<organism evidence="1 2">
    <name type="scientific">Neophaeococcomyces mojaviensis</name>
    <dbReference type="NCBI Taxonomy" id="3383035"/>
    <lineage>
        <taxon>Eukaryota</taxon>
        <taxon>Fungi</taxon>
        <taxon>Dikarya</taxon>
        <taxon>Ascomycota</taxon>
        <taxon>Pezizomycotina</taxon>
        <taxon>Eurotiomycetes</taxon>
        <taxon>Chaetothyriomycetidae</taxon>
        <taxon>Chaetothyriales</taxon>
        <taxon>Chaetothyriales incertae sedis</taxon>
        <taxon>Neophaeococcomyces</taxon>
    </lineage>
</organism>
<dbReference type="Proteomes" id="UP001172386">
    <property type="component" value="Unassembled WGS sequence"/>
</dbReference>
<name>A0ACC3A4X6_9EURO</name>
<sequence length="159" mass="17405">MPYQNSIFLNIPVANLEASINFYNAIGFVQNKTFSSGDSAMMSLPPVGVQTGPQAHEGPIKIMLLNHSSYRSFLPPNIDIADPKNVAQCLICLSRPSNEAVDELCDKAAEAGGKKDIREKSELEKQMEQSGMYGRVVSDPDGHIIEVIYMPPVTYEGSQ</sequence>
<dbReference type="EMBL" id="JAPDRQ010000097">
    <property type="protein sequence ID" value="KAJ9655402.1"/>
    <property type="molecule type" value="Genomic_DNA"/>
</dbReference>
<reference evidence="1" key="1">
    <citation type="submission" date="2022-10" db="EMBL/GenBank/DDBJ databases">
        <title>Culturing micro-colonial fungi from biological soil crusts in the Mojave desert and describing Neophaeococcomyces mojavensis, and introducing the new genera and species Taxawa tesnikishii.</title>
        <authorList>
            <person name="Kurbessoian T."/>
            <person name="Stajich J.E."/>
        </authorList>
    </citation>
    <scope>NUCLEOTIDE SEQUENCE</scope>
    <source>
        <strain evidence="1">JES_112</strain>
    </source>
</reference>
<keyword evidence="2" id="KW-1185">Reference proteome</keyword>
<evidence type="ECO:0000313" key="2">
    <source>
        <dbReference type="Proteomes" id="UP001172386"/>
    </source>
</evidence>
<evidence type="ECO:0000313" key="1">
    <source>
        <dbReference type="EMBL" id="KAJ9655402.1"/>
    </source>
</evidence>